<dbReference type="Gramene" id="Kaladp0080s0057.1.v1.1">
    <property type="protein sequence ID" value="Kaladp0080s0057.1.v1.1.CDS.1"/>
    <property type="gene ID" value="Kaladp0080s0057.v1.1"/>
</dbReference>
<sequence>MMFVILMIMNENQFLQAHDTFVISWIVQTFSSYLFRLVRTIKCLRACYWTELIEVAATKNTTSLTSL</sequence>
<keyword evidence="2" id="KW-1185">Reference proteome</keyword>
<reference evidence="1" key="1">
    <citation type="submission" date="2021-01" db="UniProtKB">
        <authorList>
            <consortium name="EnsemblPlants"/>
        </authorList>
    </citation>
    <scope>IDENTIFICATION</scope>
</reference>
<name>A0A7N1A2B1_KALFE</name>
<dbReference type="AlphaFoldDB" id="A0A7N1A2B1"/>
<dbReference type="Proteomes" id="UP000594263">
    <property type="component" value="Unplaced"/>
</dbReference>
<protein>
    <submittedName>
        <fullName evidence="1">Uncharacterized protein</fullName>
    </submittedName>
</protein>
<evidence type="ECO:0000313" key="1">
    <source>
        <dbReference type="EnsemblPlants" id="Kaladp0080s0057.1.v1.1.CDS.1"/>
    </source>
</evidence>
<dbReference type="EnsemblPlants" id="Kaladp0080s0057.1.v1.1">
    <property type="protein sequence ID" value="Kaladp0080s0057.1.v1.1.CDS.1"/>
    <property type="gene ID" value="Kaladp0080s0057.v1.1"/>
</dbReference>
<evidence type="ECO:0000313" key="2">
    <source>
        <dbReference type="Proteomes" id="UP000594263"/>
    </source>
</evidence>
<accession>A0A7N1A2B1</accession>
<proteinExistence type="predicted"/>
<organism evidence="1 2">
    <name type="scientific">Kalanchoe fedtschenkoi</name>
    <name type="common">Lavender scallops</name>
    <name type="synonym">South American air plant</name>
    <dbReference type="NCBI Taxonomy" id="63787"/>
    <lineage>
        <taxon>Eukaryota</taxon>
        <taxon>Viridiplantae</taxon>
        <taxon>Streptophyta</taxon>
        <taxon>Embryophyta</taxon>
        <taxon>Tracheophyta</taxon>
        <taxon>Spermatophyta</taxon>
        <taxon>Magnoliopsida</taxon>
        <taxon>eudicotyledons</taxon>
        <taxon>Gunneridae</taxon>
        <taxon>Pentapetalae</taxon>
        <taxon>Saxifragales</taxon>
        <taxon>Crassulaceae</taxon>
        <taxon>Kalanchoe</taxon>
    </lineage>
</organism>